<dbReference type="InterPro" id="IPR014756">
    <property type="entry name" value="Ig_E-set"/>
</dbReference>
<dbReference type="SUPFAM" id="SSF74650">
    <property type="entry name" value="Galactose mutarotase-like"/>
    <property type="match status" value="1"/>
</dbReference>
<name>A0A5C0B188_9BURK</name>
<protein>
    <recommendedName>
        <fullName evidence="4 7">Glucans biosynthesis protein G</fullName>
    </recommendedName>
</protein>
<dbReference type="PIRSF" id="PIRSF006281">
    <property type="entry name" value="MdoG"/>
    <property type="match status" value="1"/>
</dbReference>
<evidence type="ECO:0000256" key="4">
    <source>
        <dbReference type="ARBA" id="ARBA00015376"/>
    </source>
</evidence>
<feature type="domain" description="Glucan biosynthesis periplasmic MdoG C-terminal" evidence="8">
    <location>
        <begin position="74"/>
        <end position="560"/>
    </location>
</feature>
<evidence type="ECO:0000256" key="3">
    <source>
        <dbReference type="ARBA" id="ARBA00009284"/>
    </source>
</evidence>
<organism evidence="9 10">
    <name type="scientific">Pigmentiphaga aceris</name>
    <dbReference type="NCBI Taxonomy" id="1940612"/>
    <lineage>
        <taxon>Bacteria</taxon>
        <taxon>Pseudomonadati</taxon>
        <taxon>Pseudomonadota</taxon>
        <taxon>Betaproteobacteria</taxon>
        <taxon>Burkholderiales</taxon>
        <taxon>Alcaligenaceae</taxon>
        <taxon>Pigmentiphaga</taxon>
    </lineage>
</organism>
<dbReference type="FunFam" id="2.70.98.10:FF:000001">
    <property type="entry name" value="Glucans biosynthesis protein G"/>
    <property type="match status" value="1"/>
</dbReference>
<keyword evidence="5 7" id="KW-0732">Signal</keyword>
<dbReference type="InterPro" id="IPR007444">
    <property type="entry name" value="Glucan_biosyn_MdoG_C"/>
</dbReference>
<sequence length="569" mass="64138">MHICLCAGLPSRPVILCVLGCAAHQGCGLIFRVFWERFVVLTAVKAVGRHNLLRTWLCLASASLLVGATQAQAFSLDDVTAKARALVDQPYSKPASNLMPVFSQMQFADYMKIQPRADNFMWRDQTTPFKLSFYHQGMHFNTPVRINEITPTGVQEVKYDTERFHFGDLHFNKEETSQLGYAGFRIMYPINQADKQDEIMSVLGASYFRVIGKGQIYGLSARGLALDTALTAAPNGEEFPDFREFWIERPKAADKQVVFYALLNSPRATGAYRFVLKPGEDSVLDVQARVFMRGDVAKIGIAPLTSMFLFGPNQPSDKQSFRQALHDSNGLAIHTGSGEWLWRPLHNPKHLNVSTYRVENPKGFGLLQRGRDFMRYEDLEDRYDRRPSAWIEPKGNWGKGKVELVEIPTADETNDNIVAFWTPEEKPVKGQPMVFDYRMHWTTDERALLPANVAWVKQTLLTAGEVKQKNLIRHLDGSIGLLVDFEGPDMAKMPANSPVTAQVSVGDNAEVLTNMLQRNPVIGGWRLTLRVRVKDPKQPVEMRAALVENGKTLSETWSYQLSPDSVVMR</sequence>
<evidence type="ECO:0000259" key="8">
    <source>
        <dbReference type="Pfam" id="PF04349"/>
    </source>
</evidence>
<keyword evidence="6 7" id="KW-0574">Periplasm</keyword>
<evidence type="ECO:0000256" key="2">
    <source>
        <dbReference type="ARBA" id="ARBA00005001"/>
    </source>
</evidence>
<evidence type="ECO:0000313" key="9">
    <source>
        <dbReference type="EMBL" id="QEI07614.1"/>
    </source>
</evidence>
<evidence type="ECO:0000256" key="6">
    <source>
        <dbReference type="ARBA" id="ARBA00022764"/>
    </source>
</evidence>
<dbReference type="EMBL" id="CP043046">
    <property type="protein sequence ID" value="QEI07614.1"/>
    <property type="molecule type" value="Genomic_DNA"/>
</dbReference>
<comment type="function">
    <text evidence="7">Involved in the biosynthesis of osmoregulated periplasmic glucans (OPGs).</text>
</comment>
<keyword evidence="10" id="KW-1185">Reference proteome</keyword>
<dbReference type="PANTHER" id="PTHR30504:SF4">
    <property type="entry name" value="GLUCANS BIOSYNTHESIS PROTEIN G"/>
    <property type="match status" value="1"/>
</dbReference>
<evidence type="ECO:0000313" key="10">
    <source>
        <dbReference type="Proteomes" id="UP000325161"/>
    </source>
</evidence>
<proteinExistence type="inferred from homology"/>
<dbReference type="InterPro" id="IPR023704">
    <property type="entry name" value="MdoG_OpgG"/>
</dbReference>
<dbReference type="Pfam" id="PF04349">
    <property type="entry name" value="MdoG"/>
    <property type="match status" value="1"/>
</dbReference>
<gene>
    <name evidence="7" type="primary">opgG</name>
    <name evidence="9" type="ORF">FXN63_18545</name>
</gene>
<evidence type="ECO:0000256" key="7">
    <source>
        <dbReference type="HAMAP-Rule" id="MF_01069"/>
    </source>
</evidence>
<reference evidence="9 10" key="1">
    <citation type="submission" date="2019-08" db="EMBL/GenBank/DDBJ databases">
        <title>Amphibian skin-associated Pigmentiphaga: genome sequence and occurrence across geography and hosts.</title>
        <authorList>
            <person name="Bletz M.C."/>
            <person name="Bunk B."/>
            <person name="Sproeer C."/>
            <person name="Biwer P."/>
            <person name="Reiter S."/>
            <person name="Rabemananjara F.C.E."/>
            <person name="Schulz S."/>
            <person name="Overmann J."/>
            <person name="Vences M."/>
        </authorList>
    </citation>
    <scope>NUCLEOTIDE SEQUENCE [LARGE SCALE GENOMIC DNA]</scope>
    <source>
        <strain evidence="9 10">Mada1488</strain>
    </source>
</reference>
<dbReference type="AlphaFoldDB" id="A0A5C0B188"/>
<dbReference type="GO" id="GO:0030246">
    <property type="term" value="F:carbohydrate binding"/>
    <property type="evidence" value="ECO:0007669"/>
    <property type="project" value="InterPro"/>
</dbReference>
<dbReference type="KEGG" id="pacr:FXN63_18545"/>
<dbReference type="Gene3D" id="2.70.98.10">
    <property type="match status" value="1"/>
</dbReference>
<dbReference type="InterPro" id="IPR014438">
    <property type="entry name" value="Glucan_biosyn_MdoG/MdoD"/>
</dbReference>
<dbReference type="UniPathway" id="UPA00637"/>
<comment type="similarity">
    <text evidence="3 7">Belongs to the OpgD/OpgG family.</text>
</comment>
<dbReference type="HAMAP" id="MF_01069">
    <property type="entry name" value="MdoG_OpgG"/>
    <property type="match status" value="1"/>
</dbReference>
<dbReference type="Proteomes" id="UP000325161">
    <property type="component" value="Chromosome"/>
</dbReference>
<dbReference type="SUPFAM" id="SSF81296">
    <property type="entry name" value="E set domains"/>
    <property type="match status" value="1"/>
</dbReference>
<dbReference type="GO" id="GO:0030288">
    <property type="term" value="C:outer membrane-bounded periplasmic space"/>
    <property type="evidence" value="ECO:0007669"/>
    <property type="project" value="TreeGrafter"/>
</dbReference>
<accession>A0A5C0B188</accession>
<comment type="pathway">
    <text evidence="2 7">Glycan metabolism; osmoregulated periplasmic glucan (OPG) biosynthesis.</text>
</comment>
<evidence type="ECO:0000256" key="5">
    <source>
        <dbReference type="ARBA" id="ARBA00022729"/>
    </source>
</evidence>
<comment type="subcellular location">
    <subcellularLocation>
        <location evidence="1 7">Periplasm</location>
    </subcellularLocation>
</comment>
<dbReference type="OrthoDB" id="335750at2"/>
<dbReference type="Gene3D" id="2.60.40.10">
    <property type="entry name" value="Immunoglobulins"/>
    <property type="match status" value="1"/>
</dbReference>
<dbReference type="PANTHER" id="PTHR30504">
    <property type="entry name" value="GLUCANS BIOSYNTHESIS PROTEIN"/>
    <property type="match status" value="1"/>
</dbReference>
<dbReference type="InterPro" id="IPR013783">
    <property type="entry name" value="Ig-like_fold"/>
</dbReference>
<evidence type="ECO:0000256" key="1">
    <source>
        <dbReference type="ARBA" id="ARBA00004418"/>
    </source>
</evidence>
<dbReference type="GO" id="GO:0051274">
    <property type="term" value="P:beta-glucan biosynthetic process"/>
    <property type="evidence" value="ECO:0007669"/>
    <property type="project" value="TreeGrafter"/>
</dbReference>
<dbReference type="InterPro" id="IPR014718">
    <property type="entry name" value="GH-type_carb-bd"/>
</dbReference>
<dbReference type="GO" id="GO:0003824">
    <property type="term" value="F:catalytic activity"/>
    <property type="evidence" value="ECO:0007669"/>
    <property type="project" value="InterPro"/>
</dbReference>
<dbReference type="InterPro" id="IPR011013">
    <property type="entry name" value="Gal_mutarotase_sf_dom"/>
</dbReference>